<dbReference type="EMBL" id="CAJNRG010007314">
    <property type="protein sequence ID" value="CAF2093902.1"/>
    <property type="molecule type" value="Genomic_DNA"/>
</dbReference>
<comment type="subcellular location">
    <subcellularLocation>
        <location evidence="1">Membrane</location>
        <topology evidence="1">Multi-pass membrane protein</topology>
    </subcellularLocation>
</comment>
<proteinExistence type="predicted"/>
<name>A0A816SY87_9BILA</name>
<feature type="transmembrane region" description="Helical" evidence="5">
    <location>
        <begin position="220"/>
        <end position="238"/>
    </location>
</feature>
<sequence length="324" mass="36055">MSNGNISLKYTPGGANDPVNPFHYMPSMAAAVVSLVFYILLFVVLTSWTIWKRSWYMITLLIGCIMEIIGYGIRIQLASNPIGQIPLYSSMHASIILAPIFNAAIEYVLIGRLMHAVGDQYSLVKPNLVAWIFIVCDIISMLVQSAGAGVLTSAGAGVLTSAGANLQNLETGENILLGGLGVNLASFTLFCLQLFYFDYLTRKSPPVFLNGSIYQRRWRVFLYVIYISSFFVLVRQIYRVIEFSQGFTGYLAVHEIYFYIFDTIPIFVSGAVYTIFFPGNGYLPRDRNGTFAIMENNEQNLKKSNNNNNNVSASRKDLALDGIS</sequence>
<comment type="caution">
    <text evidence="6">The sequence shown here is derived from an EMBL/GenBank/DDBJ whole genome shotgun (WGS) entry which is preliminary data.</text>
</comment>
<evidence type="ECO:0008006" key="9">
    <source>
        <dbReference type="Google" id="ProtNLM"/>
    </source>
</evidence>
<evidence type="ECO:0000313" key="7">
    <source>
        <dbReference type="EMBL" id="CAF3994085.1"/>
    </source>
</evidence>
<feature type="transmembrane region" description="Helical" evidence="5">
    <location>
        <begin position="85"/>
        <end position="109"/>
    </location>
</feature>
<keyword evidence="4 5" id="KW-0472">Membrane</keyword>
<evidence type="ECO:0000256" key="1">
    <source>
        <dbReference type="ARBA" id="ARBA00004141"/>
    </source>
</evidence>
<evidence type="ECO:0000256" key="4">
    <source>
        <dbReference type="ARBA" id="ARBA00023136"/>
    </source>
</evidence>
<feature type="transmembrane region" description="Helical" evidence="5">
    <location>
        <begin position="175"/>
        <end position="199"/>
    </location>
</feature>
<dbReference type="PANTHER" id="PTHR31465">
    <property type="entry name" value="PROTEIN RTA1-RELATED"/>
    <property type="match status" value="1"/>
</dbReference>
<evidence type="ECO:0000313" key="8">
    <source>
        <dbReference type="Proteomes" id="UP000663887"/>
    </source>
</evidence>
<accession>A0A816SY87</accession>
<keyword evidence="3 5" id="KW-1133">Transmembrane helix</keyword>
<feature type="transmembrane region" description="Helical" evidence="5">
    <location>
        <begin position="55"/>
        <end position="73"/>
    </location>
</feature>
<dbReference type="Proteomes" id="UP000663842">
    <property type="component" value="Unassembled WGS sequence"/>
</dbReference>
<evidence type="ECO:0000256" key="2">
    <source>
        <dbReference type="ARBA" id="ARBA00022692"/>
    </source>
</evidence>
<reference evidence="6" key="1">
    <citation type="submission" date="2021-02" db="EMBL/GenBank/DDBJ databases">
        <authorList>
            <person name="Nowell W R."/>
        </authorList>
    </citation>
    <scope>NUCLEOTIDE SEQUENCE</scope>
</reference>
<dbReference type="GO" id="GO:0016020">
    <property type="term" value="C:membrane"/>
    <property type="evidence" value="ECO:0007669"/>
    <property type="project" value="UniProtKB-SubCell"/>
</dbReference>
<feature type="transmembrane region" description="Helical" evidence="5">
    <location>
        <begin position="258"/>
        <end position="277"/>
    </location>
</feature>
<dbReference type="Pfam" id="PF04479">
    <property type="entry name" value="RTA1"/>
    <property type="match status" value="1"/>
</dbReference>
<organism evidence="6 8">
    <name type="scientific">Rotaria magnacalcarata</name>
    <dbReference type="NCBI Taxonomy" id="392030"/>
    <lineage>
        <taxon>Eukaryota</taxon>
        <taxon>Metazoa</taxon>
        <taxon>Spiralia</taxon>
        <taxon>Gnathifera</taxon>
        <taxon>Rotifera</taxon>
        <taxon>Eurotatoria</taxon>
        <taxon>Bdelloidea</taxon>
        <taxon>Philodinida</taxon>
        <taxon>Philodinidae</taxon>
        <taxon>Rotaria</taxon>
    </lineage>
</organism>
<evidence type="ECO:0000313" key="6">
    <source>
        <dbReference type="EMBL" id="CAF2093902.1"/>
    </source>
</evidence>
<protein>
    <recommendedName>
        <fullName evidence="9">RTA1-domain-containing protein</fullName>
    </recommendedName>
</protein>
<dbReference type="Proteomes" id="UP000663887">
    <property type="component" value="Unassembled WGS sequence"/>
</dbReference>
<evidence type="ECO:0000256" key="3">
    <source>
        <dbReference type="ARBA" id="ARBA00022989"/>
    </source>
</evidence>
<feature type="transmembrane region" description="Helical" evidence="5">
    <location>
        <begin position="28"/>
        <end position="48"/>
    </location>
</feature>
<feature type="transmembrane region" description="Helical" evidence="5">
    <location>
        <begin position="129"/>
        <end position="155"/>
    </location>
</feature>
<dbReference type="PANTHER" id="PTHR31465:SF1">
    <property type="entry name" value="PROTEIN RTA1-RELATED"/>
    <property type="match status" value="1"/>
</dbReference>
<dbReference type="InterPro" id="IPR007568">
    <property type="entry name" value="RTA1"/>
</dbReference>
<dbReference type="AlphaFoldDB" id="A0A816SY87"/>
<dbReference type="EMBL" id="CAJOBF010001906">
    <property type="protein sequence ID" value="CAF3994085.1"/>
    <property type="molecule type" value="Genomic_DNA"/>
</dbReference>
<gene>
    <name evidence="7" type="ORF">UXM345_LOCUS15781</name>
    <name evidence="6" type="ORF">XDN619_LOCUS17285</name>
</gene>
<keyword evidence="2 5" id="KW-0812">Transmembrane</keyword>
<evidence type="ECO:0000256" key="5">
    <source>
        <dbReference type="SAM" id="Phobius"/>
    </source>
</evidence>